<dbReference type="EMBL" id="CAJPVI010000062">
    <property type="protein sequence ID" value="CAG2159616.1"/>
    <property type="molecule type" value="Genomic_DNA"/>
</dbReference>
<name>A0ABM8TTG1_9BURK</name>
<feature type="chain" id="PRO_5045979425" description="DUF4148 domain-containing protein" evidence="2">
    <location>
        <begin position="26"/>
        <end position="114"/>
    </location>
</feature>
<comment type="caution">
    <text evidence="3">The sequence shown here is derived from an EMBL/GenBank/DDBJ whole genome shotgun (WGS) entry which is preliminary data.</text>
</comment>
<sequence>MQSQMKRVFRIAVIVALGAAYSAHAQRQDGKDAAAAAIENAVQEGSTPYRPESRAQSLADECRELAAQIGGAPKREYQTSGQSIETAQGRMVPEIERERPKRELQEAYRVKCTE</sequence>
<keyword evidence="2" id="KW-0732">Signal</keyword>
<evidence type="ECO:0008006" key="5">
    <source>
        <dbReference type="Google" id="ProtNLM"/>
    </source>
</evidence>
<evidence type="ECO:0000256" key="1">
    <source>
        <dbReference type="SAM" id="MobiDB-lite"/>
    </source>
</evidence>
<feature type="compositionally biased region" description="Basic and acidic residues" evidence="1">
    <location>
        <begin position="93"/>
        <end position="114"/>
    </location>
</feature>
<feature type="region of interest" description="Disordered" evidence="1">
    <location>
        <begin position="73"/>
        <end position="114"/>
    </location>
</feature>
<protein>
    <recommendedName>
        <fullName evidence="5">DUF4148 domain-containing protein</fullName>
    </recommendedName>
</protein>
<feature type="signal peptide" evidence="2">
    <location>
        <begin position="1"/>
        <end position="25"/>
    </location>
</feature>
<accession>A0ABM8TTG1</accession>
<dbReference type="RefSeq" id="WP_211957632.1">
    <property type="nucleotide sequence ID" value="NZ_CAJPVI010000062.1"/>
</dbReference>
<gene>
    <name evidence="3" type="ORF">LMG26411_06845</name>
</gene>
<reference evidence="3 4" key="1">
    <citation type="submission" date="2021-03" db="EMBL/GenBank/DDBJ databases">
        <authorList>
            <person name="Peeters C."/>
        </authorList>
    </citation>
    <scope>NUCLEOTIDE SEQUENCE [LARGE SCALE GENOMIC DNA]</scope>
    <source>
        <strain evidence="3 4">LMG 26411</strain>
    </source>
</reference>
<evidence type="ECO:0000313" key="3">
    <source>
        <dbReference type="EMBL" id="CAG2159616.1"/>
    </source>
</evidence>
<organism evidence="3 4">
    <name type="scientific">Cupriavidus numazuensis</name>
    <dbReference type="NCBI Taxonomy" id="221992"/>
    <lineage>
        <taxon>Bacteria</taxon>
        <taxon>Pseudomonadati</taxon>
        <taxon>Pseudomonadota</taxon>
        <taxon>Betaproteobacteria</taxon>
        <taxon>Burkholderiales</taxon>
        <taxon>Burkholderiaceae</taxon>
        <taxon>Cupriavidus</taxon>
    </lineage>
</organism>
<dbReference type="Proteomes" id="UP000672657">
    <property type="component" value="Unassembled WGS sequence"/>
</dbReference>
<evidence type="ECO:0000313" key="4">
    <source>
        <dbReference type="Proteomes" id="UP000672657"/>
    </source>
</evidence>
<evidence type="ECO:0000256" key="2">
    <source>
        <dbReference type="SAM" id="SignalP"/>
    </source>
</evidence>
<proteinExistence type="predicted"/>
<keyword evidence="4" id="KW-1185">Reference proteome</keyword>